<dbReference type="PROSITE" id="PS00070">
    <property type="entry name" value="ALDEHYDE_DEHYDR_CYS"/>
    <property type="match status" value="1"/>
</dbReference>
<feature type="domain" description="Aldehyde dehydrogenase" evidence="7">
    <location>
        <begin position="32"/>
        <end position="476"/>
    </location>
</feature>
<evidence type="ECO:0000313" key="9">
    <source>
        <dbReference type="Proteomes" id="UP000720189"/>
    </source>
</evidence>
<dbReference type="PROSITE" id="PS00687">
    <property type="entry name" value="ALDEHYDE_DEHYDR_GLU"/>
    <property type="match status" value="1"/>
</dbReference>
<evidence type="ECO:0000256" key="5">
    <source>
        <dbReference type="PROSITE-ProRule" id="PRU10007"/>
    </source>
</evidence>
<dbReference type="InterPro" id="IPR016162">
    <property type="entry name" value="Ald_DH_N"/>
</dbReference>
<accession>A0A9P9GL17</accession>
<evidence type="ECO:0000259" key="7">
    <source>
        <dbReference type="Pfam" id="PF00171"/>
    </source>
</evidence>
<feature type="active site" evidence="5">
    <location>
        <position position="252"/>
    </location>
</feature>
<dbReference type="PANTHER" id="PTHR11699">
    <property type="entry name" value="ALDEHYDE DEHYDROGENASE-RELATED"/>
    <property type="match status" value="1"/>
</dbReference>
<dbReference type="CDD" id="cd07106">
    <property type="entry name" value="ALDH_AldA-AAD23400"/>
    <property type="match status" value="1"/>
</dbReference>
<dbReference type="InterPro" id="IPR016160">
    <property type="entry name" value="Ald_DH_CS_CYS"/>
</dbReference>
<dbReference type="Proteomes" id="UP000720189">
    <property type="component" value="Unassembled WGS sequence"/>
</dbReference>
<dbReference type="InterPro" id="IPR044086">
    <property type="entry name" value="LUC3-like"/>
</dbReference>
<comment type="catalytic activity">
    <reaction evidence="4">
        <text>an aldehyde + NAD(+) + H2O = a carboxylate + NADH + 2 H(+)</text>
        <dbReference type="Rhea" id="RHEA:16185"/>
        <dbReference type="ChEBI" id="CHEBI:15377"/>
        <dbReference type="ChEBI" id="CHEBI:15378"/>
        <dbReference type="ChEBI" id="CHEBI:17478"/>
        <dbReference type="ChEBI" id="CHEBI:29067"/>
        <dbReference type="ChEBI" id="CHEBI:57540"/>
        <dbReference type="ChEBI" id="CHEBI:57945"/>
        <dbReference type="EC" id="1.2.1.3"/>
    </reaction>
</comment>
<proteinExistence type="inferred from homology"/>
<evidence type="ECO:0000256" key="1">
    <source>
        <dbReference type="ARBA" id="ARBA00009986"/>
    </source>
</evidence>
<dbReference type="AlphaFoldDB" id="A0A9P9GL17"/>
<dbReference type="RefSeq" id="XP_046045713.1">
    <property type="nucleotide sequence ID" value="XM_046199919.1"/>
</dbReference>
<dbReference type="EC" id="1.2.1.3" evidence="3"/>
<reference evidence="8" key="1">
    <citation type="journal article" date="2021" name="Nat. Commun.">
        <title>Genetic determinants of endophytism in the Arabidopsis root mycobiome.</title>
        <authorList>
            <person name="Mesny F."/>
            <person name="Miyauchi S."/>
            <person name="Thiergart T."/>
            <person name="Pickel B."/>
            <person name="Atanasova L."/>
            <person name="Karlsson M."/>
            <person name="Huettel B."/>
            <person name="Barry K.W."/>
            <person name="Haridas S."/>
            <person name="Chen C."/>
            <person name="Bauer D."/>
            <person name="Andreopoulos W."/>
            <person name="Pangilinan J."/>
            <person name="LaButti K."/>
            <person name="Riley R."/>
            <person name="Lipzen A."/>
            <person name="Clum A."/>
            <person name="Drula E."/>
            <person name="Henrissat B."/>
            <person name="Kohler A."/>
            <person name="Grigoriev I.V."/>
            <person name="Martin F.M."/>
            <person name="Hacquard S."/>
        </authorList>
    </citation>
    <scope>NUCLEOTIDE SEQUENCE</scope>
    <source>
        <strain evidence="8">MPI-CAGE-AT-0023</strain>
    </source>
</reference>
<evidence type="ECO:0000256" key="4">
    <source>
        <dbReference type="ARBA" id="ARBA00049194"/>
    </source>
</evidence>
<evidence type="ECO:0000313" key="8">
    <source>
        <dbReference type="EMBL" id="KAH7239919.1"/>
    </source>
</evidence>
<name>A0A9P9GL17_FUSRE</name>
<dbReference type="GeneID" id="70229873"/>
<evidence type="ECO:0000256" key="3">
    <source>
        <dbReference type="ARBA" id="ARBA00024226"/>
    </source>
</evidence>
<dbReference type="Gene3D" id="3.40.605.10">
    <property type="entry name" value="Aldehyde Dehydrogenase, Chain A, domain 1"/>
    <property type="match status" value="1"/>
</dbReference>
<dbReference type="InterPro" id="IPR016161">
    <property type="entry name" value="Ald_DH/histidinol_DH"/>
</dbReference>
<dbReference type="Pfam" id="PF00171">
    <property type="entry name" value="Aldedh"/>
    <property type="match status" value="1"/>
</dbReference>
<evidence type="ECO:0000256" key="2">
    <source>
        <dbReference type="ARBA" id="ARBA00023002"/>
    </source>
</evidence>
<dbReference type="OrthoDB" id="310895at2759"/>
<dbReference type="InterPro" id="IPR016163">
    <property type="entry name" value="Ald_DH_C"/>
</dbReference>
<comment type="similarity">
    <text evidence="1 6">Belongs to the aldehyde dehydrogenase family.</text>
</comment>
<evidence type="ECO:0000256" key="6">
    <source>
        <dbReference type="RuleBase" id="RU003345"/>
    </source>
</evidence>
<dbReference type="SUPFAM" id="SSF53720">
    <property type="entry name" value="ALDH-like"/>
    <property type="match status" value="1"/>
</dbReference>
<organism evidence="8 9">
    <name type="scientific">Fusarium redolens</name>
    <dbReference type="NCBI Taxonomy" id="48865"/>
    <lineage>
        <taxon>Eukaryota</taxon>
        <taxon>Fungi</taxon>
        <taxon>Dikarya</taxon>
        <taxon>Ascomycota</taxon>
        <taxon>Pezizomycotina</taxon>
        <taxon>Sordariomycetes</taxon>
        <taxon>Hypocreomycetidae</taxon>
        <taxon>Hypocreales</taxon>
        <taxon>Nectriaceae</taxon>
        <taxon>Fusarium</taxon>
        <taxon>Fusarium redolens species complex</taxon>
    </lineage>
</organism>
<dbReference type="InterPro" id="IPR029510">
    <property type="entry name" value="Ald_DH_CS_GLU"/>
</dbReference>
<dbReference type="Gene3D" id="3.40.309.10">
    <property type="entry name" value="Aldehyde Dehydrogenase, Chain A, domain 2"/>
    <property type="match status" value="1"/>
</dbReference>
<protein>
    <recommendedName>
        <fullName evidence="3">aldehyde dehydrogenase (NAD(+))</fullName>
        <ecNumber evidence="3">1.2.1.3</ecNumber>
    </recommendedName>
</protein>
<keyword evidence="9" id="KW-1185">Reference proteome</keyword>
<sequence length="483" mass="52532">MTAATYPEKLDFSTFSNIINGQVRGTAVTRHGVNPSTFETLPPCPVSTQADVEEAVQAARSAFKLWKTTPIEVRKENIKGLAAALLAQKEDFSRLLIKEQGKPTMFADHEIVRGAHWLTGTCELEMPVDEVDNDPERRIFTRYVPLGVVVGIVPWNYPIMLLCGKLGPALMAGNCIIVKPSPFTPYCGIKIVELAQHFFPPGVVQVLSGGDDLGPMLTAHPGIDKISFTGSTATGKKVMESASKNLTRVTLELGGNDAAIVCPDADVENSASQIAVAAFMNAGQICIAVKRIYVHQDIYDTFKACLIRHLSQLKVGDGFADGTFMGPVQNELQFERVKVHLDEIAKNNYAVLQGGDMPEGQQKGFFIQPTLVDNPPDDSKIVTEEPFGPVVPLLKWSGVNEVLSRVNASDMGLGASIWTADEELGMRIAEGLDVGSVWFNEHLAIEPTATFGGHKKSGLGREWGVDGLRGYCNSKTFFIKRTK</sequence>
<dbReference type="FunFam" id="3.40.605.10:FF:000007">
    <property type="entry name" value="NAD/NADP-dependent betaine aldehyde dehydrogenase"/>
    <property type="match status" value="1"/>
</dbReference>
<dbReference type="EMBL" id="JAGMUX010000014">
    <property type="protein sequence ID" value="KAH7239919.1"/>
    <property type="molecule type" value="Genomic_DNA"/>
</dbReference>
<keyword evidence="2 6" id="KW-0560">Oxidoreductase</keyword>
<gene>
    <name evidence="8" type="ORF">BKA55DRAFT_693464</name>
</gene>
<comment type="caution">
    <text evidence="8">The sequence shown here is derived from an EMBL/GenBank/DDBJ whole genome shotgun (WGS) entry which is preliminary data.</text>
</comment>
<dbReference type="GO" id="GO:0004029">
    <property type="term" value="F:aldehyde dehydrogenase (NAD+) activity"/>
    <property type="evidence" value="ECO:0007669"/>
    <property type="project" value="UniProtKB-EC"/>
</dbReference>
<dbReference type="InterPro" id="IPR015590">
    <property type="entry name" value="Aldehyde_DH_dom"/>
</dbReference>
<dbReference type="FunFam" id="3.40.309.10:FF:000009">
    <property type="entry name" value="Aldehyde dehydrogenase A"/>
    <property type="match status" value="1"/>
</dbReference>